<comment type="similarity">
    <text evidence="1">Belongs to the bacterial solute-binding protein 1 family.</text>
</comment>
<dbReference type="EMBL" id="BAAAQQ010000013">
    <property type="protein sequence ID" value="GAA2129058.1"/>
    <property type="molecule type" value="Genomic_DNA"/>
</dbReference>
<proteinExistence type="inferred from homology"/>
<evidence type="ECO:0000256" key="2">
    <source>
        <dbReference type="ARBA" id="ARBA00022448"/>
    </source>
</evidence>
<dbReference type="SUPFAM" id="SSF53850">
    <property type="entry name" value="Periplasmic binding protein-like II"/>
    <property type="match status" value="1"/>
</dbReference>
<gene>
    <name evidence="3" type="ORF">GCM10009843_30230</name>
</gene>
<dbReference type="PROSITE" id="PS51257">
    <property type="entry name" value="PROKAR_LIPOPROTEIN"/>
    <property type="match status" value="1"/>
</dbReference>
<keyword evidence="2" id="KW-0813">Transport</keyword>
<name>A0ABP5KDC3_9ACTN</name>
<organism evidence="3 4">
    <name type="scientific">Nocardioides bigeumensis</name>
    <dbReference type="NCBI Taxonomy" id="433657"/>
    <lineage>
        <taxon>Bacteria</taxon>
        <taxon>Bacillati</taxon>
        <taxon>Actinomycetota</taxon>
        <taxon>Actinomycetes</taxon>
        <taxon>Propionibacteriales</taxon>
        <taxon>Nocardioidaceae</taxon>
        <taxon>Nocardioides</taxon>
    </lineage>
</organism>
<evidence type="ECO:0000313" key="4">
    <source>
        <dbReference type="Proteomes" id="UP001500575"/>
    </source>
</evidence>
<dbReference type="InterPro" id="IPR050490">
    <property type="entry name" value="Bact_solute-bd_prot1"/>
</dbReference>
<dbReference type="PANTHER" id="PTHR43649:SF29">
    <property type="entry name" value="OSMOPROTECTIVE COMPOUNDS-BINDING PROTEIN GGTB"/>
    <property type="match status" value="1"/>
</dbReference>
<keyword evidence="4" id="KW-1185">Reference proteome</keyword>
<protein>
    <submittedName>
        <fullName evidence="3">ABC transporter substrate-binding protein</fullName>
    </submittedName>
</protein>
<sequence length="446" mass="48031">MTARRRLAGIGLAAVMVVGASGCLQQPGGGGEGGVGGVVADNAQPDGDSTVTILGAFGGAEQEAFEASLAAFEDESGIDIEYTADSDFTTTIKQKVNSGDAPDIGFFPQPGGLLELAGQDKIQAIDTFLDYDKLDETLVPGFLESARLNGRVYGAPMRMAIKSVVWYPKKAWDEAGYPKEFATYQELMDFSQQLVDDGQTPWCMGWESEAATGWVGTDWLEEMVLRVAGPDVYDQWVTHKIPFNDPAIVESLDIFGDLAKNPDLVYGGVRGVLNTPFSEAGLPSFDNPPKCWMERQGNFVTGFYPEEVQANLDEEVGQFVFPPYEGGYEGTPVLGGGDIAALFNGNDEDAQAVMEFLTSDQFGAEWAQAGGWLSPHATFDASNYPDETTRTVAEIAANASVFRYDASDVMPKSVGSGTFWTEMVKWLNGESSEDATTAIEDSWPTS</sequence>
<dbReference type="RefSeq" id="WP_344304625.1">
    <property type="nucleotide sequence ID" value="NZ_BAAAQQ010000013.1"/>
</dbReference>
<accession>A0ABP5KDC3</accession>
<dbReference type="Proteomes" id="UP001500575">
    <property type="component" value="Unassembled WGS sequence"/>
</dbReference>
<dbReference type="PANTHER" id="PTHR43649">
    <property type="entry name" value="ARABINOSE-BINDING PROTEIN-RELATED"/>
    <property type="match status" value="1"/>
</dbReference>
<reference evidence="4" key="1">
    <citation type="journal article" date="2019" name="Int. J. Syst. Evol. Microbiol.">
        <title>The Global Catalogue of Microorganisms (GCM) 10K type strain sequencing project: providing services to taxonomists for standard genome sequencing and annotation.</title>
        <authorList>
            <consortium name="The Broad Institute Genomics Platform"/>
            <consortium name="The Broad Institute Genome Sequencing Center for Infectious Disease"/>
            <person name="Wu L."/>
            <person name="Ma J."/>
        </authorList>
    </citation>
    <scope>NUCLEOTIDE SEQUENCE [LARGE SCALE GENOMIC DNA]</scope>
    <source>
        <strain evidence="4">JCM 16021</strain>
    </source>
</reference>
<comment type="caution">
    <text evidence="3">The sequence shown here is derived from an EMBL/GenBank/DDBJ whole genome shotgun (WGS) entry which is preliminary data.</text>
</comment>
<evidence type="ECO:0000313" key="3">
    <source>
        <dbReference type="EMBL" id="GAA2129058.1"/>
    </source>
</evidence>
<dbReference type="Gene3D" id="3.40.190.10">
    <property type="entry name" value="Periplasmic binding protein-like II"/>
    <property type="match status" value="2"/>
</dbReference>
<evidence type="ECO:0000256" key="1">
    <source>
        <dbReference type="ARBA" id="ARBA00008520"/>
    </source>
</evidence>